<accession>A0ABP9XFU6</accession>
<dbReference type="InterPro" id="IPR043128">
    <property type="entry name" value="Rev_trsase/Diguanyl_cyclase"/>
</dbReference>
<feature type="transmembrane region" description="Helical" evidence="1">
    <location>
        <begin position="12"/>
        <end position="32"/>
    </location>
</feature>
<evidence type="ECO:0000313" key="5">
    <source>
        <dbReference type="EMBL" id="GAA5534212.1"/>
    </source>
</evidence>
<dbReference type="InterPro" id="IPR013656">
    <property type="entry name" value="PAS_4"/>
</dbReference>
<dbReference type="CDD" id="cd01949">
    <property type="entry name" value="GGDEF"/>
    <property type="match status" value="1"/>
</dbReference>
<proteinExistence type="predicted"/>
<dbReference type="NCBIfam" id="TIGR00254">
    <property type="entry name" value="GGDEF"/>
    <property type="match status" value="1"/>
</dbReference>
<dbReference type="SUPFAM" id="SSF55073">
    <property type="entry name" value="Nucleotide cyclase"/>
    <property type="match status" value="1"/>
</dbReference>
<dbReference type="Gene3D" id="3.30.450.20">
    <property type="entry name" value="PAS domain"/>
    <property type="match status" value="1"/>
</dbReference>
<dbReference type="InterPro" id="IPR000700">
    <property type="entry name" value="PAS-assoc_C"/>
</dbReference>
<dbReference type="PROSITE" id="PS50112">
    <property type="entry name" value="PAS"/>
    <property type="match status" value="1"/>
</dbReference>
<dbReference type="SMART" id="SM00065">
    <property type="entry name" value="GAF"/>
    <property type="match status" value="2"/>
</dbReference>
<dbReference type="PROSITE" id="PS50887">
    <property type="entry name" value="GGDEF"/>
    <property type="match status" value="1"/>
</dbReference>
<dbReference type="InterPro" id="IPR003018">
    <property type="entry name" value="GAF"/>
</dbReference>
<evidence type="ECO:0000313" key="6">
    <source>
        <dbReference type="Proteomes" id="UP001404956"/>
    </source>
</evidence>
<name>A0ABP9XFU6_9DEIO</name>
<dbReference type="InterPro" id="IPR000160">
    <property type="entry name" value="GGDEF_dom"/>
</dbReference>
<dbReference type="Gene3D" id="3.30.450.40">
    <property type="match status" value="2"/>
</dbReference>
<dbReference type="NCBIfam" id="TIGR00229">
    <property type="entry name" value="sensory_box"/>
    <property type="match status" value="1"/>
</dbReference>
<organism evidence="5 6">
    <name type="scientific">Deinococcus aluminii</name>
    <dbReference type="NCBI Taxonomy" id="1656885"/>
    <lineage>
        <taxon>Bacteria</taxon>
        <taxon>Thermotogati</taxon>
        <taxon>Deinococcota</taxon>
        <taxon>Deinococci</taxon>
        <taxon>Deinococcales</taxon>
        <taxon>Deinococcaceae</taxon>
        <taxon>Deinococcus</taxon>
    </lineage>
</organism>
<feature type="transmembrane region" description="Helical" evidence="1">
    <location>
        <begin position="177"/>
        <end position="200"/>
    </location>
</feature>
<gene>
    <name evidence="5" type="ORF">Dalu01_02620</name>
</gene>
<dbReference type="Pfam" id="PF00990">
    <property type="entry name" value="GGDEF"/>
    <property type="match status" value="1"/>
</dbReference>
<dbReference type="CDD" id="cd00130">
    <property type="entry name" value="PAS"/>
    <property type="match status" value="1"/>
</dbReference>
<keyword evidence="1" id="KW-0472">Membrane</keyword>
<reference evidence="5 6" key="1">
    <citation type="submission" date="2024-02" db="EMBL/GenBank/DDBJ databases">
        <title>Deinococcus aluminii NBRC 112889.</title>
        <authorList>
            <person name="Ichikawa N."/>
            <person name="Katano-Makiyama Y."/>
            <person name="Hidaka K."/>
        </authorList>
    </citation>
    <scope>NUCLEOTIDE SEQUENCE [LARGE SCALE GENOMIC DNA]</scope>
    <source>
        <strain evidence="5 6">NBRC 112889</strain>
    </source>
</reference>
<dbReference type="Pfam" id="PF08448">
    <property type="entry name" value="PAS_4"/>
    <property type="match status" value="1"/>
</dbReference>
<dbReference type="InterPro" id="IPR001610">
    <property type="entry name" value="PAC"/>
</dbReference>
<dbReference type="RefSeq" id="WP_345455354.1">
    <property type="nucleotide sequence ID" value="NZ_BAABRV010000006.1"/>
</dbReference>
<evidence type="ECO:0000259" key="3">
    <source>
        <dbReference type="PROSITE" id="PS50113"/>
    </source>
</evidence>
<evidence type="ECO:0000256" key="1">
    <source>
        <dbReference type="SAM" id="Phobius"/>
    </source>
</evidence>
<dbReference type="SMART" id="SM00091">
    <property type="entry name" value="PAS"/>
    <property type="match status" value="1"/>
</dbReference>
<keyword evidence="1" id="KW-0812">Transmembrane</keyword>
<evidence type="ECO:0000259" key="4">
    <source>
        <dbReference type="PROSITE" id="PS50887"/>
    </source>
</evidence>
<dbReference type="InterPro" id="IPR052155">
    <property type="entry name" value="Biofilm_reg_signaling"/>
</dbReference>
<keyword evidence="1" id="KW-1133">Transmembrane helix</keyword>
<dbReference type="Pfam" id="PF01590">
    <property type="entry name" value="GAF"/>
    <property type="match status" value="2"/>
</dbReference>
<evidence type="ECO:0000259" key="2">
    <source>
        <dbReference type="PROSITE" id="PS50112"/>
    </source>
</evidence>
<feature type="domain" description="PAS" evidence="2">
    <location>
        <begin position="217"/>
        <end position="276"/>
    </location>
</feature>
<evidence type="ECO:0008006" key="7">
    <source>
        <dbReference type="Google" id="ProtNLM"/>
    </source>
</evidence>
<dbReference type="SMART" id="SM00267">
    <property type="entry name" value="GGDEF"/>
    <property type="match status" value="1"/>
</dbReference>
<dbReference type="PROSITE" id="PS50113">
    <property type="entry name" value="PAC"/>
    <property type="match status" value="1"/>
</dbReference>
<dbReference type="SMART" id="SM00086">
    <property type="entry name" value="PAC"/>
    <property type="match status" value="1"/>
</dbReference>
<dbReference type="Proteomes" id="UP001404956">
    <property type="component" value="Unassembled WGS sequence"/>
</dbReference>
<dbReference type="InterPro" id="IPR035965">
    <property type="entry name" value="PAS-like_dom_sf"/>
</dbReference>
<dbReference type="InterPro" id="IPR029787">
    <property type="entry name" value="Nucleotide_cyclase"/>
</dbReference>
<comment type="caution">
    <text evidence="5">The sequence shown here is derived from an EMBL/GenBank/DDBJ whole genome shotgun (WGS) entry which is preliminary data.</text>
</comment>
<sequence length="825" mass="89745">MPEARPVFSLRATVYTVLAAVALLGTVSNVLLARETHALRVDAHRLSVAGRQQLLAERVAHDAWQLVGSTTPEGRSQARLRLRGSVAGMREAHAQLLRPGAAAQPPAPEAAPDWLDVQVQGYLAAASSILLTPDDRLSRRNADIRWLEEQATGPLLTALDQATVQMERRGDARIRHLSGLVWTCLGVGLALLLALALLVFRPLERRHRRILADLARERDFGRQVMDTVAQGLTVTDAAGRFVYVNPAYARLLGTAPEALLGRTPRDVTFEEDHPVVAAAPLAPAEGQTRAYEVRLKRPDGTLVPVLVTDAPRAAEGGPPGTITAVTDLTERKQAEQTVATLAALSRSLEAERTPAEVARRALAILSDAVEVAWLVLFVLRDGRFVPEMYSGMLPPGLREQMDAGLGRGEGAIWETLGGEPVYLEQTRVPAYLAHGVQAVALVPLPGGSRGVTRVLGVYRAGSGRAWTPRERLLLAAAVQSVAAALERAELYEEARQAAAYAQALVAVSALVESRFDPLEVAQQVFRILAPILEVDWGGLILVRGDQARVITTWPPEAARAEDRLTGELLGGLPWRQTGQTCYIDDYPAQPGAAAPLVRAGVRALAWVPLAELDEGRFVVVVTRLGQVQPWSRPHRDLFEAAARTLRLALERQRHLRRVERAAVTDNLTGLGNRRAFERHLEELADQDPGEGRPFGVIYVDMDGLKQINDTWGHSWGDRVLREFGQALGEVFRDQDRVYRLGGDEYAVLLPGASAEHAATLLARVQQAAARMRPLPGQVGPGASAGAAFWPQDGERPADVVSVADQRMYQEKQRRRPGQGNRALPA</sequence>
<dbReference type="InterPro" id="IPR000014">
    <property type="entry name" value="PAS"/>
</dbReference>
<dbReference type="SUPFAM" id="SSF55781">
    <property type="entry name" value="GAF domain-like"/>
    <property type="match status" value="2"/>
</dbReference>
<feature type="domain" description="GGDEF" evidence="4">
    <location>
        <begin position="692"/>
        <end position="825"/>
    </location>
</feature>
<dbReference type="InterPro" id="IPR029016">
    <property type="entry name" value="GAF-like_dom_sf"/>
</dbReference>
<dbReference type="PANTHER" id="PTHR44757">
    <property type="entry name" value="DIGUANYLATE CYCLASE DGCP"/>
    <property type="match status" value="1"/>
</dbReference>
<dbReference type="PANTHER" id="PTHR44757:SF2">
    <property type="entry name" value="BIOFILM ARCHITECTURE MAINTENANCE PROTEIN MBAA"/>
    <property type="match status" value="1"/>
</dbReference>
<dbReference type="Gene3D" id="3.30.70.270">
    <property type="match status" value="1"/>
</dbReference>
<feature type="domain" description="PAC" evidence="3">
    <location>
        <begin position="289"/>
        <end position="340"/>
    </location>
</feature>
<protein>
    <recommendedName>
        <fullName evidence="7">Diguanylate cyclase</fullName>
    </recommendedName>
</protein>
<dbReference type="SUPFAM" id="SSF55785">
    <property type="entry name" value="PYP-like sensor domain (PAS domain)"/>
    <property type="match status" value="1"/>
</dbReference>
<dbReference type="EMBL" id="BAABRV010000006">
    <property type="protein sequence ID" value="GAA5534212.1"/>
    <property type="molecule type" value="Genomic_DNA"/>
</dbReference>
<keyword evidence="6" id="KW-1185">Reference proteome</keyword>